<proteinExistence type="predicted"/>
<name>A0AAJ6NM91_9GAMM</name>
<gene>
    <name evidence="2" type="ORF">LF296_08910</name>
</gene>
<organism evidence="2 3">
    <name type="scientific">Acinetobacter vivianii</name>
    <dbReference type="NCBI Taxonomy" id="1776742"/>
    <lineage>
        <taxon>Bacteria</taxon>
        <taxon>Pseudomonadati</taxon>
        <taxon>Pseudomonadota</taxon>
        <taxon>Gammaproteobacteria</taxon>
        <taxon>Moraxellales</taxon>
        <taxon>Moraxellaceae</taxon>
        <taxon>Acinetobacter</taxon>
    </lineage>
</organism>
<dbReference type="KEGG" id="aviv:LF296_08910"/>
<dbReference type="Pfam" id="PF22480">
    <property type="entry name" value="DUF6984"/>
    <property type="match status" value="1"/>
</dbReference>
<dbReference type="InterPro" id="IPR054253">
    <property type="entry name" value="DUF6984"/>
</dbReference>
<accession>A0AAJ6NM91</accession>
<feature type="domain" description="DUF6984" evidence="1">
    <location>
        <begin position="2"/>
        <end position="103"/>
    </location>
</feature>
<evidence type="ECO:0000313" key="3">
    <source>
        <dbReference type="Proteomes" id="UP001199528"/>
    </source>
</evidence>
<evidence type="ECO:0000259" key="1">
    <source>
        <dbReference type="Pfam" id="PF22480"/>
    </source>
</evidence>
<dbReference type="EMBL" id="CP085083">
    <property type="protein sequence ID" value="WDZ52878.1"/>
    <property type="molecule type" value="Genomic_DNA"/>
</dbReference>
<reference evidence="2" key="1">
    <citation type="journal article" date="2022" name="Front Environ Sci">
        <title>Complete genome sequence analysis of a novel alkane-degrading bacterial strain, Acinetobacter vivianii KJ-1, and its diesel degradation ability.</title>
        <authorList>
            <person name="Zhang Y."/>
            <person name="Song F."/>
            <person name="Wang J."/>
            <person name="Zhao Q."/>
            <person name="Zheng L."/>
            <person name="Wang Z."/>
            <person name="Zhang X."/>
            <person name="Gao Y."/>
            <person name="Chen G."/>
            <person name="Huang Y."/>
        </authorList>
    </citation>
    <scope>NUCLEOTIDE SEQUENCE</scope>
    <source>
        <strain evidence="2">KJ-1</strain>
    </source>
</reference>
<dbReference type="RefSeq" id="WP_272656104.1">
    <property type="nucleotide sequence ID" value="NZ_CP085083.1"/>
</dbReference>
<reference evidence="2" key="2">
    <citation type="submission" date="2023-02" db="EMBL/GenBank/DDBJ databases">
        <authorList>
            <person name="Huang Y."/>
            <person name="Zhang Y."/>
            <person name="Zhang T."/>
            <person name="Wang J."/>
        </authorList>
    </citation>
    <scope>NUCLEOTIDE SEQUENCE</scope>
    <source>
        <strain evidence="2">KJ-1</strain>
    </source>
</reference>
<dbReference type="AlphaFoldDB" id="A0AAJ6NM91"/>
<dbReference type="Proteomes" id="UP001199528">
    <property type="component" value="Chromosome"/>
</dbReference>
<sequence>MKRLLKSGEKDFIFSMLDKINRKDYLSKIFDLVYVNEANDGGMGGLTFFIENNSDFDRSFGEVLVSVEFYDFDKIKVIATLNLDNKNQLYELDIFKVDFSPLSHPLDNSYRIERILD</sequence>
<evidence type="ECO:0000313" key="2">
    <source>
        <dbReference type="EMBL" id="WDZ52878.1"/>
    </source>
</evidence>
<protein>
    <recommendedName>
        <fullName evidence="1">DUF6984 domain-containing protein</fullName>
    </recommendedName>
</protein>